<evidence type="ECO:0000256" key="1">
    <source>
        <dbReference type="SAM" id="MobiDB-lite"/>
    </source>
</evidence>
<dbReference type="Proteomes" id="UP000244240">
    <property type="component" value="Unassembled WGS sequence"/>
</dbReference>
<comment type="caution">
    <text evidence="2">The sequence shown here is derived from an EMBL/GenBank/DDBJ whole genome shotgun (WGS) entry which is preliminary data.</text>
</comment>
<gene>
    <name evidence="2" type="ORF">C8P63_1444</name>
</gene>
<sequence>MKMKKKQPREPKENKVQEDEELGLDLEVPSNYENSMSGHPKSMTGFEVRKSPGRMGP</sequence>
<name>A0A2T6AY34_9BACL</name>
<protein>
    <submittedName>
        <fullName evidence="2">Uncharacterized protein</fullName>
    </submittedName>
</protein>
<proteinExistence type="predicted"/>
<reference evidence="2 3" key="1">
    <citation type="submission" date="2018-04" db="EMBL/GenBank/DDBJ databases">
        <title>Genomic Encyclopedia of Archaeal and Bacterial Type Strains, Phase II (KMG-II): from individual species to whole genera.</title>
        <authorList>
            <person name="Goeker M."/>
        </authorList>
    </citation>
    <scope>NUCLEOTIDE SEQUENCE [LARGE SCALE GENOMIC DNA]</scope>
    <source>
        <strain evidence="2 3">DSM 45787</strain>
    </source>
</reference>
<dbReference type="EMBL" id="QBKR01000044">
    <property type="protein sequence ID" value="PTX48712.1"/>
    <property type="molecule type" value="Genomic_DNA"/>
</dbReference>
<evidence type="ECO:0000313" key="3">
    <source>
        <dbReference type="Proteomes" id="UP000244240"/>
    </source>
</evidence>
<evidence type="ECO:0000313" key="2">
    <source>
        <dbReference type="EMBL" id="PTX48712.1"/>
    </source>
</evidence>
<keyword evidence="3" id="KW-1185">Reference proteome</keyword>
<feature type="region of interest" description="Disordered" evidence="1">
    <location>
        <begin position="1"/>
        <end position="57"/>
    </location>
</feature>
<feature type="compositionally biased region" description="Basic and acidic residues" evidence="1">
    <location>
        <begin position="8"/>
        <end position="17"/>
    </location>
</feature>
<organism evidence="2 3">
    <name type="scientific">Melghirimyces profundicolus</name>
    <dbReference type="NCBI Taxonomy" id="1242148"/>
    <lineage>
        <taxon>Bacteria</taxon>
        <taxon>Bacillati</taxon>
        <taxon>Bacillota</taxon>
        <taxon>Bacilli</taxon>
        <taxon>Bacillales</taxon>
        <taxon>Thermoactinomycetaceae</taxon>
        <taxon>Melghirimyces</taxon>
    </lineage>
</organism>
<dbReference type="AlphaFoldDB" id="A0A2T6AY34"/>
<accession>A0A2T6AY34</accession>